<sequence>MIGVSMTDSSKLDRMTNLSLVMSKFSLLVITVAIIINIFSWLKPELILEKYGLGFSLTERILPNFDIYSFSWWQLTGGILITSIPLSSLIFSLWALHQLFRSYSQRDYFSKKTARYLGFSGWGVIGWSMLDILCEPLLTLWLTMNESPGSHFISISLTTGHFVAFFMSACLAIISRILYQACDIYAENQSII</sequence>
<comment type="caution">
    <text evidence="3">The sequence shown here is derived from an EMBL/GenBank/DDBJ whole genome shotgun (WGS) entry which is preliminary data.</text>
</comment>
<dbReference type="Pfam" id="PF11188">
    <property type="entry name" value="DUF2975"/>
    <property type="match status" value="1"/>
</dbReference>
<evidence type="ECO:0000313" key="4">
    <source>
        <dbReference type="Proteomes" id="UP000250919"/>
    </source>
</evidence>
<reference evidence="3" key="1">
    <citation type="submission" date="2017-08" db="EMBL/GenBank/DDBJ databases">
        <authorList>
            <person name="de Groot N.N."/>
        </authorList>
    </citation>
    <scope>NUCLEOTIDE SEQUENCE</scope>
    <source>
        <strain evidence="3">LJ24-63</strain>
    </source>
</reference>
<dbReference type="InterPro" id="IPR021354">
    <property type="entry name" value="DUF2975"/>
</dbReference>
<reference evidence="2 5" key="3">
    <citation type="submission" date="2019-12" db="EMBL/GenBank/DDBJ databases">
        <title>Engineering Photorhabdus to improve their lethality against agricultural pests.</title>
        <authorList>
            <person name="Machado R.A.R."/>
        </authorList>
    </citation>
    <scope>NUCLEOTIDE SEQUENCE [LARGE SCALE GENOMIC DNA]</scope>
    <source>
        <strain evidence="2 5">M-CN4</strain>
    </source>
</reference>
<evidence type="ECO:0000313" key="3">
    <source>
        <dbReference type="EMBL" id="RAX08590.1"/>
    </source>
</evidence>
<dbReference type="Proteomes" id="UP000250919">
    <property type="component" value="Unassembled WGS sequence"/>
</dbReference>
<keyword evidence="1" id="KW-0472">Membrane</keyword>
<evidence type="ECO:0000313" key="2">
    <source>
        <dbReference type="EMBL" id="NDL04750.1"/>
    </source>
</evidence>
<reference evidence="3 4" key="2">
    <citation type="journal article" date="2018" name="Int. J. Syst. Evol. Microbiol.">
        <title>Whole-genome-based revisit of Photorhabdus phylogeny: proposal for the elevation of most Photorhabdus subspecies to the species level and description of one novel species Photorhabdus bodei sp. nov., and one novel subspecies Photorhabdus laumondii subsp. clarkei subsp. nov.</title>
        <authorList>
            <person name="Machado R.A.R."/>
            <person name="Wuthrich D."/>
            <person name="Kuhnert P."/>
            <person name="Arce C.C.M."/>
            <person name="Thonen L."/>
            <person name="Ruiz C."/>
            <person name="Zhang X."/>
            <person name="Robert C.A.M."/>
            <person name="Karimi J."/>
            <person name="Kamali S."/>
            <person name="Ma J."/>
            <person name="Bruggmann R."/>
            <person name="Erb M."/>
        </authorList>
    </citation>
    <scope>NUCLEOTIDE SEQUENCE [LARGE SCALE GENOMIC DNA]</scope>
    <source>
        <strain evidence="3 4">LJ24-63</strain>
    </source>
</reference>
<proteinExistence type="predicted"/>
<protein>
    <submittedName>
        <fullName evidence="3">DUF2975 domain-containing protein</fullName>
    </submittedName>
</protein>
<feature type="transmembrane region" description="Helical" evidence="1">
    <location>
        <begin position="21"/>
        <end position="42"/>
    </location>
</feature>
<dbReference type="Proteomes" id="UP000466619">
    <property type="component" value="Unassembled WGS sequence"/>
</dbReference>
<dbReference type="AlphaFoldDB" id="A0A329WYB1"/>
<evidence type="ECO:0000313" key="5">
    <source>
        <dbReference type="Proteomes" id="UP000466619"/>
    </source>
</evidence>
<accession>A0A329WYB1</accession>
<feature type="transmembrane region" description="Helical" evidence="1">
    <location>
        <begin position="162"/>
        <end position="179"/>
    </location>
</feature>
<organism evidence="3 4">
    <name type="scientific">Photorhabdus bodei</name>
    <dbReference type="NCBI Taxonomy" id="2029681"/>
    <lineage>
        <taxon>Bacteria</taxon>
        <taxon>Pseudomonadati</taxon>
        <taxon>Pseudomonadota</taxon>
        <taxon>Gammaproteobacteria</taxon>
        <taxon>Enterobacterales</taxon>
        <taxon>Morganellaceae</taxon>
        <taxon>Photorhabdus</taxon>
    </lineage>
</organism>
<dbReference type="EMBL" id="WSFC01000040">
    <property type="protein sequence ID" value="NDL04750.1"/>
    <property type="molecule type" value="Genomic_DNA"/>
</dbReference>
<feature type="transmembrane region" description="Helical" evidence="1">
    <location>
        <begin position="116"/>
        <end position="142"/>
    </location>
</feature>
<feature type="transmembrane region" description="Helical" evidence="1">
    <location>
        <begin position="72"/>
        <end position="96"/>
    </location>
</feature>
<keyword evidence="5" id="KW-1185">Reference proteome</keyword>
<gene>
    <name evidence="3" type="ORF">CKY02_18615</name>
    <name evidence="2" type="ORF">GPY48_16510</name>
</gene>
<name>A0A329WYB1_9GAMM</name>
<dbReference type="EMBL" id="NSCM01000045">
    <property type="protein sequence ID" value="RAX08590.1"/>
    <property type="molecule type" value="Genomic_DNA"/>
</dbReference>
<evidence type="ECO:0000256" key="1">
    <source>
        <dbReference type="SAM" id="Phobius"/>
    </source>
</evidence>
<keyword evidence="1" id="KW-0812">Transmembrane</keyword>
<keyword evidence="1" id="KW-1133">Transmembrane helix</keyword>